<dbReference type="PANTHER" id="PTHR37422:SF21">
    <property type="entry name" value="EXOQ-LIKE PROTEIN"/>
    <property type="match status" value="1"/>
</dbReference>
<feature type="transmembrane region" description="Helical" evidence="5">
    <location>
        <begin position="391"/>
        <end position="418"/>
    </location>
</feature>
<dbReference type="STRING" id="1391653.AKJ08_0235"/>
<organism evidence="7 8">
    <name type="scientific">Vulgatibacter incomptus</name>
    <dbReference type="NCBI Taxonomy" id="1391653"/>
    <lineage>
        <taxon>Bacteria</taxon>
        <taxon>Pseudomonadati</taxon>
        <taxon>Myxococcota</taxon>
        <taxon>Myxococcia</taxon>
        <taxon>Myxococcales</taxon>
        <taxon>Cystobacterineae</taxon>
        <taxon>Vulgatibacteraceae</taxon>
        <taxon>Vulgatibacter</taxon>
    </lineage>
</organism>
<evidence type="ECO:0000313" key="8">
    <source>
        <dbReference type="Proteomes" id="UP000055590"/>
    </source>
</evidence>
<dbReference type="PANTHER" id="PTHR37422">
    <property type="entry name" value="TEICHURONIC ACID BIOSYNTHESIS PROTEIN TUAE"/>
    <property type="match status" value="1"/>
</dbReference>
<keyword evidence="8" id="KW-1185">Reference proteome</keyword>
<reference evidence="7 8" key="1">
    <citation type="submission" date="2015-08" db="EMBL/GenBank/DDBJ databases">
        <authorList>
            <person name="Babu N.S."/>
            <person name="Beckwith C.J."/>
            <person name="Beseler K.G."/>
            <person name="Brison A."/>
            <person name="Carone J.V."/>
            <person name="Caskin T.P."/>
            <person name="Diamond M."/>
            <person name="Durham M.E."/>
            <person name="Foxe J.M."/>
            <person name="Go M."/>
            <person name="Henderson B.A."/>
            <person name="Jones I.B."/>
            <person name="McGettigan J.A."/>
            <person name="Micheletti S.J."/>
            <person name="Nasrallah M.E."/>
            <person name="Ortiz D."/>
            <person name="Piller C.R."/>
            <person name="Privatt S.R."/>
            <person name="Schneider S.L."/>
            <person name="Sharp S."/>
            <person name="Smith T.C."/>
            <person name="Stanton J.D."/>
            <person name="Ullery H.E."/>
            <person name="Wilson R.J."/>
            <person name="Serrano M.G."/>
            <person name="Buck G."/>
            <person name="Lee V."/>
            <person name="Wang Y."/>
            <person name="Carvalho R."/>
            <person name="Voegtly L."/>
            <person name="Shi R."/>
            <person name="Duckworth R."/>
            <person name="Johnson A."/>
            <person name="Loviza R."/>
            <person name="Walstead R."/>
            <person name="Shah Z."/>
            <person name="Kiflezghi M."/>
            <person name="Wade K."/>
            <person name="Ball S.L."/>
            <person name="Bradley K.W."/>
            <person name="Asai D.J."/>
            <person name="Bowman C.A."/>
            <person name="Russell D.A."/>
            <person name="Pope W.H."/>
            <person name="Jacobs-Sera D."/>
            <person name="Hendrix R.W."/>
            <person name="Hatfull G.F."/>
        </authorList>
    </citation>
    <scope>NUCLEOTIDE SEQUENCE [LARGE SCALE GENOMIC DNA]</scope>
    <source>
        <strain evidence="7 8">DSM 27710</strain>
    </source>
</reference>
<dbReference type="Proteomes" id="UP000055590">
    <property type="component" value="Chromosome"/>
</dbReference>
<evidence type="ECO:0000256" key="3">
    <source>
        <dbReference type="ARBA" id="ARBA00022989"/>
    </source>
</evidence>
<protein>
    <recommendedName>
        <fullName evidence="6">O-antigen ligase-related domain-containing protein</fullName>
    </recommendedName>
</protein>
<sequence length="487" mass="52806">MPVVVAVVTTLATVGGVVASGGDPIAAIAPTLVVALVYVITRIPLRWSATTLVLLLIAIDIPSDAGGLWSSPFIFVGDLLHDGFSRLAHVPFSGFEAIVALLMILAAWRHATSSDIDGGESVRTASVMRDGILVFLAGCAYAVAMGFMKGHGLALWKIRYLLQVPMFFVFFQTAFRRPEDFRPLAVVVVLAAQIKALMAVWIQLVVAPALTGGRLEYATNHGDSVTFAMAVMILLIPLMVERTKRSVTRALLLLPLPLWGMLLNSRRLVWAMLAMAIGVIFLGTSWRPWKSRIVKTALILSPLIVAYLAVGWRNAEASGIFTPIAKIHTMLDSNVDRSTLWREREDWNIAESIKQNSFLGAGLSGQYVEYIFNDDITSLYADYKAWPHNTVLGMLLLAGVPGFAALWLPFLLTVFLAVRAERRARSGDDRILAMVSLAAIVAVLSMAWGDTGAHFIQYKVAMGLTMALVAKLAVATGAWPSTSASKA</sequence>
<evidence type="ECO:0000256" key="2">
    <source>
        <dbReference type="ARBA" id="ARBA00022692"/>
    </source>
</evidence>
<feature type="transmembrane region" description="Helical" evidence="5">
    <location>
        <begin position="268"/>
        <end position="286"/>
    </location>
</feature>
<feature type="transmembrane region" description="Helical" evidence="5">
    <location>
        <begin position="154"/>
        <end position="171"/>
    </location>
</feature>
<dbReference type="AlphaFoldDB" id="A0A0K1P8J0"/>
<dbReference type="InterPro" id="IPR007016">
    <property type="entry name" value="O-antigen_ligase-rel_domated"/>
</dbReference>
<feature type="transmembrane region" description="Helical" evidence="5">
    <location>
        <begin position="460"/>
        <end position="479"/>
    </location>
</feature>
<feature type="transmembrane region" description="Helical" evidence="5">
    <location>
        <begin position="293"/>
        <end position="312"/>
    </location>
</feature>
<keyword evidence="3 5" id="KW-1133">Transmembrane helix</keyword>
<dbReference type="KEGG" id="vin:AKJ08_0235"/>
<feature type="transmembrane region" description="Helical" evidence="5">
    <location>
        <begin position="129"/>
        <end position="148"/>
    </location>
</feature>
<feature type="transmembrane region" description="Helical" evidence="5">
    <location>
        <begin position="29"/>
        <end position="45"/>
    </location>
</feature>
<dbReference type="EMBL" id="CP012332">
    <property type="protein sequence ID" value="AKU89848.1"/>
    <property type="molecule type" value="Genomic_DNA"/>
</dbReference>
<dbReference type="InterPro" id="IPR051533">
    <property type="entry name" value="WaaL-like"/>
</dbReference>
<feature type="transmembrane region" description="Helical" evidence="5">
    <location>
        <begin position="183"/>
        <end position="204"/>
    </location>
</feature>
<accession>A0A0K1P8J0</accession>
<evidence type="ECO:0000256" key="4">
    <source>
        <dbReference type="ARBA" id="ARBA00023136"/>
    </source>
</evidence>
<name>A0A0K1P8J0_9BACT</name>
<feature type="transmembrane region" description="Helical" evidence="5">
    <location>
        <begin position="247"/>
        <end position="262"/>
    </location>
</feature>
<evidence type="ECO:0000313" key="7">
    <source>
        <dbReference type="EMBL" id="AKU89848.1"/>
    </source>
</evidence>
<gene>
    <name evidence="7" type="ORF">AKJ08_0235</name>
</gene>
<keyword evidence="2 5" id="KW-0812">Transmembrane</keyword>
<feature type="transmembrane region" description="Helical" evidence="5">
    <location>
        <begin position="52"/>
        <end position="75"/>
    </location>
</feature>
<keyword evidence="4 5" id="KW-0472">Membrane</keyword>
<dbReference type="GO" id="GO:0016020">
    <property type="term" value="C:membrane"/>
    <property type="evidence" value="ECO:0007669"/>
    <property type="project" value="UniProtKB-SubCell"/>
</dbReference>
<feature type="domain" description="O-antigen ligase-related" evidence="6">
    <location>
        <begin position="256"/>
        <end position="406"/>
    </location>
</feature>
<feature type="transmembrane region" description="Helical" evidence="5">
    <location>
        <begin position="430"/>
        <end position="448"/>
    </location>
</feature>
<feature type="transmembrane region" description="Helical" evidence="5">
    <location>
        <begin position="224"/>
        <end position="240"/>
    </location>
</feature>
<comment type="subcellular location">
    <subcellularLocation>
        <location evidence="1">Membrane</location>
        <topology evidence="1">Multi-pass membrane protein</topology>
    </subcellularLocation>
</comment>
<feature type="transmembrane region" description="Helical" evidence="5">
    <location>
        <begin position="87"/>
        <end position="108"/>
    </location>
</feature>
<dbReference type="Pfam" id="PF04932">
    <property type="entry name" value="Wzy_C"/>
    <property type="match status" value="1"/>
</dbReference>
<evidence type="ECO:0000256" key="1">
    <source>
        <dbReference type="ARBA" id="ARBA00004141"/>
    </source>
</evidence>
<proteinExistence type="predicted"/>
<evidence type="ECO:0000259" key="6">
    <source>
        <dbReference type="Pfam" id="PF04932"/>
    </source>
</evidence>
<evidence type="ECO:0000256" key="5">
    <source>
        <dbReference type="SAM" id="Phobius"/>
    </source>
</evidence>